<keyword evidence="2" id="KW-1185">Reference proteome</keyword>
<dbReference type="AlphaFoldDB" id="L0AW77"/>
<evidence type="ECO:0000313" key="2">
    <source>
        <dbReference type="Proteomes" id="UP000031512"/>
    </source>
</evidence>
<dbReference type="RefSeq" id="XP_004829466.1">
    <property type="nucleotide sequence ID" value="XM_004829409.1"/>
</dbReference>
<name>L0AW77_THEEQ</name>
<gene>
    <name evidence="1" type="ORF">BEWA_026490</name>
</gene>
<dbReference type="InterPro" id="IPR007480">
    <property type="entry name" value="DUF529"/>
</dbReference>
<dbReference type="VEuPathDB" id="PiroplasmaDB:BEWA_026490"/>
<reference evidence="1 2" key="1">
    <citation type="journal article" date="2012" name="BMC Genomics">
        <title>Comparative genomic analysis and phylogenetic position of Theileria equi.</title>
        <authorList>
            <person name="Kappmeyer L.S."/>
            <person name="Thiagarajan M."/>
            <person name="Herndon D.R."/>
            <person name="Ramsay J.D."/>
            <person name="Caler E."/>
            <person name="Djikeng A."/>
            <person name="Gillespie J.J."/>
            <person name="Lau A.O."/>
            <person name="Roalson E.H."/>
            <person name="Silva J.C."/>
            <person name="Silva M.G."/>
            <person name="Suarez C.E."/>
            <person name="Ueti M.W."/>
            <person name="Nene V.M."/>
            <person name="Mealey R.H."/>
            <person name="Knowles D.P."/>
            <person name="Brayton K.A."/>
        </authorList>
    </citation>
    <scope>NUCLEOTIDE SEQUENCE [LARGE SCALE GENOMIC DNA]</scope>
    <source>
        <strain evidence="1 2">WA</strain>
    </source>
</reference>
<dbReference type="KEGG" id="beq:BEWA_026490"/>
<sequence length="571" mass="64734">MRGNPPPQQQNQETIIHWTSGRPENRQKAPKAVHAGVATQGGRLVILPHRKGTTFDSLGNQQTSRMKAILILCSLFTCARGFIYESKTFEDIIPHSIDTFSIDVARLESYPVKCGELYGTPVTVFTPSIENPILSVSYNDKIIWKNPGDECISITKTSFTEPVLIILKIRTIDMIIETRFYTSFGEDWVNIDEETFVSFIQQTGIHPHVMLDIRNINKIACNISRTIIEGLEVTTIEPKDKFEIIELLDAGTLVWTGYHKERKILQCSFAPVTFPLFISVISEDSDEKVAMDYFAKVSNFWEVISESEYNAGLKSLNTSLIAIDGVLDINDALRNVSIGPFGHITLRYNSKEMLIRIVDGEIPIWDNSHENCLDLILHCRSNGAMFIQMTVVNHEGRRAMNFYYTGDYGWQSVDREGFYRALEAKIITYASIDVCSSYPPEEIVETIDAHEFGYPNIIYNSQPNVRITSVFCGSKPIWSSFGNDYCVSASIIDKDGESALLELFIKNQDVTIRNFHINNGRDWIHVSEIPFLSKLRLIKRTGFMEKYIPTVSGFKFPTALIVSFTLGFLML</sequence>
<organism evidence="1 2">
    <name type="scientific">Theileria equi strain WA</name>
    <dbReference type="NCBI Taxonomy" id="1537102"/>
    <lineage>
        <taxon>Eukaryota</taxon>
        <taxon>Sar</taxon>
        <taxon>Alveolata</taxon>
        <taxon>Apicomplexa</taxon>
        <taxon>Aconoidasida</taxon>
        <taxon>Piroplasmida</taxon>
        <taxon>Theileriidae</taxon>
        <taxon>Theileria</taxon>
    </lineage>
</organism>
<proteinExistence type="predicted"/>
<evidence type="ECO:0000313" key="1">
    <source>
        <dbReference type="EMBL" id="AFZ79800.1"/>
    </source>
</evidence>
<protein>
    <recommendedName>
        <fullName evidence="3">Signal peptide-containing protein</fullName>
    </recommendedName>
</protein>
<evidence type="ECO:0008006" key="3">
    <source>
        <dbReference type="Google" id="ProtNLM"/>
    </source>
</evidence>
<dbReference type="Pfam" id="PF04385">
    <property type="entry name" value="FAINT"/>
    <property type="match status" value="1"/>
</dbReference>
<accession>L0AW77</accession>
<dbReference type="Proteomes" id="UP000031512">
    <property type="component" value="Chromosome 1"/>
</dbReference>
<dbReference type="EMBL" id="CP001669">
    <property type="protein sequence ID" value="AFZ79800.1"/>
    <property type="molecule type" value="Genomic_DNA"/>
</dbReference>
<dbReference type="GeneID" id="15806854"/>